<name>A0A1E3GR11_9GAMM</name>
<comment type="caution">
    <text evidence="1">The sequence shown here is derived from an EMBL/GenBank/DDBJ whole genome shotgun (WGS) entry which is preliminary data.</text>
</comment>
<evidence type="ECO:0000313" key="2">
    <source>
        <dbReference type="Proteomes" id="UP000094379"/>
    </source>
</evidence>
<evidence type="ECO:0008006" key="3">
    <source>
        <dbReference type="Google" id="ProtNLM"/>
    </source>
</evidence>
<accession>A0A1E3GR11</accession>
<organism evidence="1 2">
    <name type="scientific">Methylophaga muralis</name>
    <dbReference type="NCBI Taxonomy" id="291169"/>
    <lineage>
        <taxon>Bacteria</taxon>
        <taxon>Pseudomonadati</taxon>
        <taxon>Pseudomonadota</taxon>
        <taxon>Gammaproteobacteria</taxon>
        <taxon>Thiotrichales</taxon>
        <taxon>Piscirickettsiaceae</taxon>
        <taxon>Methylophaga</taxon>
    </lineage>
</organism>
<protein>
    <recommendedName>
        <fullName evidence="3">Dicarboxylate transport domain-containing protein</fullName>
    </recommendedName>
</protein>
<proteinExistence type="predicted"/>
<keyword evidence="2" id="KW-1185">Reference proteome</keyword>
<reference evidence="1 2" key="1">
    <citation type="submission" date="2016-07" db="EMBL/GenBank/DDBJ databases">
        <title>Draft Genome Sequence of Methylophaga muralis Bur 1.</title>
        <authorList>
            <person name="Vasilenko O.V."/>
            <person name="Doronina N.V."/>
            <person name="Shmareva M.N."/>
            <person name="Tarlachkov S.V."/>
            <person name="Mustakhimov I."/>
            <person name="Trotsenko Y.A."/>
        </authorList>
    </citation>
    <scope>NUCLEOTIDE SEQUENCE [LARGE SCALE GENOMIC DNA]</scope>
    <source>
        <strain evidence="1 2">Bur 1</strain>
    </source>
</reference>
<dbReference type="AlphaFoldDB" id="A0A1E3GR11"/>
<gene>
    <name evidence="1" type="ORF">A9E74_01759</name>
</gene>
<evidence type="ECO:0000313" key="1">
    <source>
        <dbReference type="EMBL" id="ODN66489.1"/>
    </source>
</evidence>
<dbReference type="STRING" id="291169.A9E74_01759"/>
<dbReference type="Proteomes" id="UP000094379">
    <property type="component" value="Unassembled WGS sequence"/>
</dbReference>
<dbReference type="EMBL" id="MCRI01000018">
    <property type="protein sequence ID" value="ODN66489.1"/>
    <property type="molecule type" value="Genomic_DNA"/>
</dbReference>
<sequence length="689" mass="76415">MPFNTRNLIVLMVLLLVVTTSVRAIDQVAIQIGLWSSEQLDITDLQVDISLKSSGLAVTASTRKVQLVEPIGQLTNVRLRCDTLRWFSGQLDCLAGQLDFTHAQWGNQQITFKVQSRAEEESYQLTLNGIRIEQGRVDLQANYQQGNWQADLTGQQIELADLVNFVSTYLTEQQLTTLSQWNVNAKADINAKLSGQQQQLNSADVSGKLTNVGFSDPSGSYVGELLAAEVRLQLQADSSTWNWQQTLTIDDGQAYFEPIFLDLAEQPVTIHSEGHFAKENLQWQVNRFGLEQGDSVQATGQLQGKALQLTSLQLALKSDDVDSLYKGWLQPFFPGSSLSRLQTTGELKADVQWQAEQYQFNIDLQSVSISDEAGRFSIENLDGQLGWTNQASVLPIDLSWQSASVLSLPLGGSKLLAEVSQNQIRFTESLSLPILDGKLSLNDFELSLAGEQGMQWQFQGLLSPVSMDQLSSLMGWPELQGKLSGMIPNVSYRDEVITVDGALLLKIFDGTTVIRDLRLQQPFGSLPQLYANIDISRLDLQTLTSTFDFGNISGKIDGKIHNLRLSNWEPVQFDAVFMTPEKDPGRRRISQRAVNNISQVGGGPSAILSRGFMGLFEDFSYQKIGLSCRLMNSVCQMDGVEPTEQGYYIVKGGGLPPWINVVGFTREVDWPELIARLKAVRHSDGPVIQ</sequence>
<dbReference type="PATRIC" id="fig|291169.3.peg.1769"/>